<dbReference type="AlphaFoldDB" id="A0A402ARE3"/>
<dbReference type="InterPro" id="IPR050114">
    <property type="entry name" value="UPF0173_UPF0282_UlaG_hydrolase"/>
</dbReference>
<dbReference type="EMBL" id="BIFS01000001">
    <property type="protein sequence ID" value="GCE21676.1"/>
    <property type="molecule type" value="Genomic_DNA"/>
</dbReference>
<evidence type="ECO:0000313" key="3">
    <source>
        <dbReference type="Proteomes" id="UP000287188"/>
    </source>
</evidence>
<evidence type="ECO:0000256" key="1">
    <source>
        <dbReference type="ARBA" id="ARBA00022801"/>
    </source>
</evidence>
<organism evidence="2 3">
    <name type="scientific">Dictyobacter kobayashii</name>
    <dbReference type="NCBI Taxonomy" id="2014872"/>
    <lineage>
        <taxon>Bacteria</taxon>
        <taxon>Bacillati</taxon>
        <taxon>Chloroflexota</taxon>
        <taxon>Ktedonobacteria</taxon>
        <taxon>Ktedonobacterales</taxon>
        <taxon>Dictyobacteraceae</taxon>
        <taxon>Dictyobacter</taxon>
    </lineage>
</organism>
<keyword evidence="1" id="KW-0378">Hydrolase</keyword>
<name>A0A402ARE3_9CHLR</name>
<evidence type="ECO:0000313" key="2">
    <source>
        <dbReference type="EMBL" id="GCE21676.1"/>
    </source>
</evidence>
<accession>A0A402ARE3</accession>
<dbReference type="PANTHER" id="PTHR43546:SF9">
    <property type="entry name" value="L-ASCORBATE-6-PHOSPHATE LACTONASE ULAG-RELATED"/>
    <property type="match status" value="1"/>
</dbReference>
<dbReference type="GO" id="GO:0016787">
    <property type="term" value="F:hydrolase activity"/>
    <property type="evidence" value="ECO:0007669"/>
    <property type="project" value="UniProtKB-KW"/>
</dbReference>
<dbReference type="Proteomes" id="UP000287188">
    <property type="component" value="Unassembled WGS sequence"/>
</dbReference>
<gene>
    <name evidence="2" type="ORF">KDK_54760</name>
</gene>
<keyword evidence="3" id="KW-1185">Reference proteome</keyword>
<sequence>MRIHFLRHATLLLTLNGKHILVDPMLSKAGAMDPVPNAASQQRIPMVELPLSESELHELIGQVDGVLVTHTHRDHWDARAIELLPKTLPILCQPEDEAVMKQAGFTEVLPIVQRREWNGLHIARTAGQHGTGELGKKMGPVSGFVVQAEGEPSVYIAGDTIWYDGVQQALQTFSPEVVIVNAGAATYLVGDPITMDADDVCAVARELPAAQVVAVHMEVVNHCVLTRPLLRERLESEGLLSRVLIPSDGDVLTF</sequence>
<dbReference type="Gene3D" id="3.60.15.10">
    <property type="entry name" value="Ribonuclease Z/Hydroxyacylglutathione hydrolase-like"/>
    <property type="match status" value="1"/>
</dbReference>
<dbReference type="InterPro" id="IPR036866">
    <property type="entry name" value="RibonucZ/Hydroxyglut_hydro"/>
</dbReference>
<proteinExistence type="predicted"/>
<dbReference type="SUPFAM" id="SSF56281">
    <property type="entry name" value="Metallo-hydrolase/oxidoreductase"/>
    <property type="match status" value="1"/>
</dbReference>
<dbReference type="RefSeq" id="WP_126553498.1">
    <property type="nucleotide sequence ID" value="NZ_BIFS01000001.1"/>
</dbReference>
<reference evidence="3" key="1">
    <citation type="submission" date="2018-12" db="EMBL/GenBank/DDBJ databases">
        <title>Tengunoibacter tsumagoiensis gen. nov., sp. nov., Dictyobacter kobayashii sp. nov., D. alpinus sp. nov., and D. joshuensis sp. nov. and description of Dictyobacteraceae fam. nov. within the order Ktedonobacterales isolated from Tengu-no-mugimeshi.</title>
        <authorList>
            <person name="Wang C.M."/>
            <person name="Zheng Y."/>
            <person name="Sakai Y."/>
            <person name="Toyoda A."/>
            <person name="Minakuchi Y."/>
            <person name="Abe K."/>
            <person name="Yokota A."/>
            <person name="Yabe S."/>
        </authorList>
    </citation>
    <scope>NUCLEOTIDE SEQUENCE [LARGE SCALE GENOMIC DNA]</scope>
    <source>
        <strain evidence="3">Uno11</strain>
    </source>
</reference>
<dbReference type="Pfam" id="PF13483">
    <property type="entry name" value="Lactamase_B_3"/>
    <property type="match status" value="1"/>
</dbReference>
<protein>
    <recommendedName>
        <fullName evidence="4">Metallo-beta-lactamase domain-containing protein</fullName>
    </recommendedName>
</protein>
<comment type="caution">
    <text evidence="2">The sequence shown here is derived from an EMBL/GenBank/DDBJ whole genome shotgun (WGS) entry which is preliminary data.</text>
</comment>
<dbReference type="PANTHER" id="PTHR43546">
    <property type="entry name" value="UPF0173 METAL-DEPENDENT HYDROLASE MJ1163-RELATED"/>
    <property type="match status" value="1"/>
</dbReference>
<dbReference type="OrthoDB" id="9805728at2"/>
<evidence type="ECO:0008006" key="4">
    <source>
        <dbReference type="Google" id="ProtNLM"/>
    </source>
</evidence>